<reference evidence="2 3" key="1">
    <citation type="submission" date="2018-06" db="EMBL/GenBank/DDBJ databases">
        <title>Genomic Encyclopedia of Type Strains, Phase III (KMG-III): the genomes of soil and plant-associated and newly described type strains.</title>
        <authorList>
            <person name="Whitman W."/>
        </authorList>
    </citation>
    <scope>NUCLEOTIDE SEQUENCE [LARGE SCALE GENOMIC DNA]</scope>
    <source>
        <strain evidence="2 3">CGMCC 4.7090</strain>
    </source>
</reference>
<evidence type="ECO:0000313" key="3">
    <source>
        <dbReference type="Proteomes" id="UP000249341"/>
    </source>
</evidence>
<protein>
    <submittedName>
        <fullName evidence="2">Uncharacterized protein</fullName>
    </submittedName>
</protein>
<keyword evidence="3" id="KW-1185">Reference proteome</keyword>
<gene>
    <name evidence="2" type="ORF">B0I29_1214</name>
</gene>
<name>A0A327Z0J6_9ACTN</name>
<feature type="transmembrane region" description="Helical" evidence="1">
    <location>
        <begin position="145"/>
        <end position="168"/>
    </location>
</feature>
<dbReference type="RefSeq" id="WP_146617001.1">
    <property type="nucleotide sequence ID" value="NZ_JACHWI010000012.1"/>
</dbReference>
<feature type="transmembrane region" description="Helical" evidence="1">
    <location>
        <begin position="118"/>
        <end position="139"/>
    </location>
</feature>
<proteinExistence type="predicted"/>
<dbReference type="OrthoDB" id="3296728at2"/>
<comment type="caution">
    <text evidence="2">The sequence shown here is derived from an EMBL/GenBank/DDBJ whole genome shotgun (WGS) entry which is preliminary data.</text>
</comment>
<feature type="transmembrane region" description="Helical" evidence="1">
    <location>
        <begin position="58"/>
        <end position="80"/>
    </location>
</feature>
<evidence type="ECO:0000256" key="1">
    <source>
        <dbReference type="SAM" id="Phobius"/>
    </source>
</evidence>
<dbReference type="Proteomes" id="UP000249341">
    <property type="component" value="Unassembled WGS sequence"/>
</dbReference>
<keyword evidence="1" id="KW-0472">Membrane</keyword>
<keyword evidence="1" id="KW-0812">Transmembrane</keyword>
<feature type="transmembrane region" description="Helical" evidence="1">
    <location>
        <begin position="86"/>
        <end position="106"/>
    </location>
</feature>
<feature type="transmembrane region" description="Helical" evidence="1">
    <location>
        <begin position="20"/>
        <end position="46"/>
    </location>
</feature>
<sequence>MSINSYPVRSGAFAAGYLLIAWAVAGPLSLSPIMLPAVAVAALWLVAQNKYGRHRLDVIMLATAAAVAATLNGAGLLLALTYAVVATIPGVLFVMMLNRMLPGYWLGHGDRFRQRNAVFARLAASAGAAAFSGVVLQTVVDPEALTFGGSVFVTIRDTALIMLVVWAVRQYRLSKEPQRGGLSVVR</sequence>
<dbReference type="EMBL" id="QLMJ01000021">
    <property type="protein sequence ID" value="RAK27908.1"/>
    <property type="molecule type" value="Genomic_DNA"/>
</dbReference>
<accession>A0A327Z0J6</accession>
<keyword evidence="1" id="KW-1133">Transmembrane helix</keyword>
<evidence type="ECO:0000313" key="2">
    <source>
        <dbReference type="EMBL" id="RAK27908.1"/>
    </source>
</evidence>
<dbReference type="AlphaFoldDB" id="A0A327Z0J6"/>
<organism evidence="2 3">
    <name type="scientific">Actinoplanes lutulentus</name>
    <dbReference type="NCBI Taxonomy" id="1287878"/>
    <lineage>
        <taxon>Bacteria</taxon>
        <taxon>Bacillati</taxon>
        <taxon>Actinomycetota</taxon>
        <taxon>Actinomycetes</taxon>
        <taxon>Micromonosporales</taxon>
        <taxon>Micromonosporaceae</taxon>
        <taxon>Actinoplanes</taxon>
    </lineage>
</organism>